<dbReference type="GO" id="GO:0006508">
    <property type="term" value="P:proteolysis"/>
    <property type="evidence" value="ECO:0007669"/>
    <property type="project" value="UniProtKB-KW"/>
</dbReference>
<dbReference type="InterPro" id="IPR002471">
    <property type="entry name" value="Pept_S9_AS"/>
</dbReference>
<dbReference type="Pfam" id="PF02897">
    <property type="entry name" value="Peptidase_S9_N"/>
    <property type="match status" value="1"/>
</dbReference>
<evidence type="ECO:0000256" key="4">
    <source>
        <dbReference type="ARBA" id="ARBA00022670"/>
    </source>
</evidence>
<evidence type="ECO:0000256" key="5">
    <source>
        <dbReference type="ARBA" id="ARBA00022801"/>
    </source>
</evidence>
<keyword evidence="6 7" id="KW-0720">Serine protease</keyword>
<organism evidence="10 11">
    <name type="scientific">Wallemia hederae</name>
    <dbReference type="NCBI Taxonomy" id="1540922"/>
    <lineage>
        <taxon>Eukaryota</taxon>
        <taxon>Fungi</taxon>
        <taxon>Dikarya</taxon>
        <taxon>Basidiomycota</taxon>
        <taxon>Wallemiomycotina</taxon>
        <taxon>Wallemiomycetes</taxon>
        <taxon>Wallemiales</taxon>
        <taxon>Wallemiaceae</taxon>
        <taxon>Wallemia</taxon>
    </lineage>
</organism>
<dbReference type="EMBL" id="SPNW01000011">
    <property type="protein sequence ID" value="TIA91650.1"/>
    <property type="molecule type" value="Genomic_DNA"/>
</dbReference>
<comment type="similarity">
    <text evidence="2 7">Belongs to the peptidase S9A family.</text>
</comment>
<comment type="caution">
    <text evidence="10">The sequence shown here is derived from an EMBL/GenBank/DDBJ whole genome shotgun (WGS) entry which is preliminary data.</text>
</comment>
<dbReference type="Gene3D" id="2.130.10.120">
    <property type="entry name" value="Prolyl oligopeptidase, N-terminal domain"/>
    <property type="match status" value="1"/>
</dbReference>
<reference evidence="10 11" key="1">
    <citation type="submission" date="2019-03" db="EMBL/GenBank/DDBJ databases">
        <title>Sequencing 23 genomes of Wallemia ichthyophaga.</title>
        <authorList>
            <person name="Gostincar C."/>
        </authorList>
    </citation>
    <scope>NUCLEOTIDE SEQUENCE [LARGE SCALE GENOMIC DNA]</scope>
    <source>
        <strain evidence="10 11">EXF-5753</strain>
    </source>
</reference>
<evidence type="ECO:0000256" key="7">
    <source>
        <dbReference type="RuleBase" id="RU368024"/>
    </source>
</evidence>
<dbReference type="InterPro" id="IPR002470">
    <property type="entry name" value="Peptidase_S9A"/>
</dbReference>
<protein>
    <recommendedName>
        <fullName evidence="7">Prolyl endopeptidase</fullName>
        <ecNumber evidence="7">3.4.21.-</ecNumber>
    </recommendedName>
</protein>
<evidence type="ECO:0000313" key="11">
    <source>
        <dbReference type="Proteomes" id="UP000310189"/>
    </source>
</evidence>
<dbReference type="InterPro" id="IPR051167">
    <property type="entry name" value="Prolyl_oligopep/macrocyclase"/>
</dbReference>
<keyword evidence="11" id="KW-1185">Reference proteome</keyword>
<dbReference type="SUPFAM" id="SSF50993">
    <property type="entry name" value="Peptidase/esterase 'gauge' domain"/>
    <property type="match status" value="1"/>
</dbReference>
<keyword evidence="5 7" id="KW-0378">Hydrolase</keyword>
<feature type="domain" description="Peptidase S9A N-terminal" evidence="9">
    <location>
        <begin position="8"/>
        <end position="446"/>
    </location>
</feature>
<evidence type="ECO:0000259" key="8">
    <source>
        <dbReference type="Pfam" id="PF00326"/>
    </source>
</evidence>
<dbReference type="GO" id="GO:0004252">
    <property type="term" value="F:serine-type endopeptidase activity"/>
    <property type="evidence" value="ECO:0007669"/>
    <property type="project" value="UniProtKB-UniRule"/>
</dbReference>
<dbReference type="Pfam" id="PF00326">
    <property type="entry name" value="Peptidase_S9"/>
    <property type="match status" value="1"/>
</dbReference>
<dbReference type="PANTHER" id="PTHR42881:SF2">
    <property type="entry name" value="PROLYL ENDOPEPTIDASE"/>
    <property type="match status" value="1"/>
</dbReference>
<evidence type="ECO:0000256" key="6">
    <source>
        <dbReference type="ARBA" id="ARBA00022825"/>
    </source>
</evidence>
<name>A0A4T0FTK4_9BASI</name>
<dbReference type="Proteomes" id="UP000310189">
    <property type="component" value="Unassembled WGS sequence"/>
</dbReference>
<dbReference type="InterPro" id="IPR029058">
    <property type="entry name" value="AB_hydrolase_fold"/>
</dbReference>
<keyword evidence="4 7" id="KW-0645">Protease</keyword>
<sequence length="723" mass="80501">MTSTISYPKVRRGDSVNEYQSHKHGTVKLADPYQWLETPPSQSQETADFVEAQNKLFKSYMDNVSHKEEFKTALTENMSYPKFSAPSIKKNGVAYWSENAGLEPHAIVRSSKNLDSRESDVFFDPNQLSEDKSASLATAAFSKNAKYFAYGISRSGSDWCTIYVRPADSPFSESSGAHETDKGRFPDEVRYVKFSSIGWLRDEGFFYQRYDVAEGAHGAAHEDKAGLETDANENAKLYFHKVNTPQSEDKLIIEDPANPTYMWSVGTTDDGRYVALSVSKDTSRRNLLKVADLHDSANSDITNLKWVDIVGEFKHEYDVIDNDGSTLFIHTNEKADNYKIVTADVSNPSNVAWKDFVPETNAVLSDASIIHHDKLALTYTRDVKSELMVHSMQDGSFLFRLFDDFTGTINQVTGERDHSKLFISTTSYTTPGTILSFDFDKHKATQSVNEAATVFRSTAVKGLDPNEFTTEQQFYTSKDGTKVPIFITRHKDTPKDAPFFLYGYGGFSISVLPFFSPSALTFVKHFRAGLAVANIRGGSEYGEKWHTDAILDKKQNGFDDFLSAADYLVDGGYAKKGSIIVNGGSNGGLLAAVAAQQDKKNNIAVSIADVGVLDMLKFSQWTIGRAWCSDYGDPSKPQDFDYLHAYSPLHQSPLIKDKLYPSMLLTSAAHDDRVVSCHTTKMIAELQHSHPENVKLARIETKAGHGAGKSTMMRILEATDKYT</sequence>
<comment type="catalytic activity">
    <reaction evidence="1">
        <text>Hydrolysis of Pro-|-Xaa &gt;&gt; Ala-|-Xaa in oligopeptides.</text>
        <dbReference type="EC" id="3.4.21.26"/>
    </reaction>
</comment>
<dbReference type="OrthoDB" id="248387at2759"/>
<dbReference type="AlphaFoldDB" id="A0A4T0FTK4"/>
<comment type="subunit">
    <text evidence="3">Monomer.</text>
</comment>
<evidence type="ECO:0000256" key="2">
    <source>
        <dbReference type="ARBA" id="ARBA00005228"/>
    </source>
</evidence>
<accession>A0A4T0FTK4</accession>
<dbReference type="SUPFAM" id="SSF53474">
    <property type="entry name" value="alpha/beta-Hydrolases"/>
    <property type="match status" value="1"/>
</dbReference>
<dbReference type="FunFam" id="2.130.10.120:FF:000001">
    <property type="entry name" value="Prolyl endopeptidase"/>
    <property type="match status" value="1"/>
</dbReference>
<dbReference type="FunFam" id="3.40.50.1820:FF:000005">
    <property type="entry name" value="Prolyl endopeptidase"/>
    <property type="match status" value="1"/>
</dbReference>
<dbReference type="Gene3D" id="3.40.50.1820">
    <property type="entry name" value="alpha/beta hydrolase"/>
    <property type="match status" value="1"/>
</dbReference>
<dbReference type="GO" id="GO:0005829">
    <property type="term" value="C:cytosol"/>
    <property type="evidence" value="ECO:0007669"/>
    <property type="project" value="TreeGrafter"/>
</dbReference>
<dbReference type="PANTHER" id="PTHR42881">
    <property type="entry name" value="PROLYL ENDOPEPTIDASE"/>
    <property type="match status" value="1"/>
</dbReference>
<feature type="domain" description="Peptidase S9 prolyl oligopeptidase catalytic" evidence="8">
    <location>
        <begin position="530"/>
        <end position="714"/>
    </location>
</feature>
<dbReference type="PRINTS" id="PR00862">
    <property type="entry name" value="PROLIGOPTASE"/>
</dbReference>
<dbReference type="GO" id="GO:0070012">
    <property type="term" value="F:oligopeptidase activity"/>
    <property type="evidence" value="ECO:0007669"/>
    <property type="project" value="TreeGrafter"/>
</dbReference>
<evidence type="ECO:0000313" key="10">
    <source>
        <dbReference type="EMBL" id="TIA91650.1"/>
    </source>
</evidence>
<gene>
    <name evidence="10" type="ORF">E3P99_00958</name>
</gene>
<proteinExistence type="inferred from homology"/>
<evidence type="ECO:0000256" key="1">
    <source>
        <dbReference type="ARBA" id="ARBA00001070"/>
    </source>
</evidence>
<dbReference type="InterPro" id="IPR023302">
    <property type="entry name" value="Pept_S9A_N"/>
</dbReference>
<evidence type="ECO:0000256" key="3">
    <source>
        <dbReference type="ARBA" id="ARBA00011245"/>
    </source>
</evidence>
<dbReference type="InterPro" id="IPR001375">
    <property type="entry name" value="Peptidase_S9_cat"/>
</dbReference>
<dbReference type="PROSITE" id="PS00708">
    <property type="entry name" value="PRO_ENDOPEP_SER"/>
    <property type="match status" value="1"/>
</dbReference>
<evidence type="ECO:0000259" key="9">
    <source>
        <dbReference type="Pfam" id="PF02897"/>
    </source>
</evidence>
<dbReference type="EC" id="3.4.21.-" evidence="7"/>